<proteinExistence type="predicted"/>
<keyword evidence="4" id="KW-1185">Reference proteome</keyword>
<accession>A0A926E156</accession>
<reference evidence="3" key="1">
    <citation type="submission" date="2020-08" db="EMBL/GenBank/DDBJ databases">
        <title>Genome public.</title>
        <authorList>
            <person name="Liu C."/>
            <person name="Sun Q."/>
        </authorList>
    </citation>
    <scope>NUCLEOTIDE SEQUENCE</scope>
    <source>
        <strain evidence="3">NSJ-31</strain>
    </source>
</reference>
<dbReference type="Pfam" id="PF18582">
    <property type="entry name" value="HZS_alpha"/>
    <property type="match status" value="1"/>
</dbReference>
<feature type="chain" id="PRO_5037300074" description="Hydrazine synthase alpha subunit middle domain-containing protein" evidence="1">
    <location>
        <begin position="26"/>
        <end position="1662"/>
    </location>
</feature>
<sequence>MKKTFLKKMSIVLAAVMTLSSFVYAADGEASLQKQAESASEPCAEIVWDFENGELAPFELIEGEFPNNGISSIPYEHNSPTVPYTKQGDYFFTTLETGEFYTEDDPAYARFPDGAGALMTKPSDAFEGVVRSPIFRLDEANMKVNFLVGGGNNEMVYVALCDIYGREVMKVRGNANETMVRVEWDLTNKKLTDNLAFIKVVDKSSGGWAHITFDDFHAYGCVLPDEEIRPEPAPEIKWSFEDGDIYPFTITEGEFGEKVVANWDYDRNTIASGVNTPNGKDGTYYLCTVETDGTLGYNEEFTGVIQSPVFKIMSPEVLLKLAGGPKNYVAVCDAETDEELATVSVSEGGHVFNEVSMNLGENYVENRLVYIKIVDNTTSGWGFISVDDIRVKGEIYYEPVEYHWNFEDGTTGPFSLVKGELGKIIGSLDTEINAPQAPIQKEGTYYLTTVEVSDAAFSDVQQGELRSVNFALLDPIITMKICGGTDISKLYFAVCDAATGKELAKIGSQENRYVFKDVTFDVTGKVPMGTEVFFKIVDATSSGWGFLAVDDIKFTGHVIEAPIVDITYDFESGKVEPWRTMPNSTFGRPIGYRDTDFNGNVDIQKQGKYYLTTEENENGSYNDGQTGVFRSPVFTIDVENNPKVNFLIGGGTAEQVKDGAYVALKRTDGTIVAKWNCSKNQYIFERQEHDLTGLINKYDKLYLEVYDNTAVGWGHVIFDDFHAVGTFPRELPIGSEEELSAITGWDSTKFATLKLMVRDLLDTYPDEYTDGEEILSAIEEKEALHDSLWMDGNVKPNDPAVVGFKEEMDALEKETIMSNPLLKQAPIVFVTRQQYQQDHHNTHNMLPSTDGEINSSSYLPGGTIKVIDFAKGGEVSTLKSTDTGVFRDPDVSYDGDKILISYRRQWANDSYNIYEYTLNEEKNAIVDEKQLTQMYTADHMDPMYMPSGNIVFAGTRDPKYVMCNRHISANLYRMEGDGANIVKITNSTLFERPTDVLPDGRILYDRWEYNDRDFGSAQGLWTVAEDGTQQVTYYGNNTPVGAMIDAKAIPGTQNVICTWTSTHDVAWGGLQIIDRSNGVDGRAPVLRTWPADKINVVRDSNQGGRDIDHPSSFSIKYEDPQPLSDKYFIASRQIPGKGRKTGLYLLDVYGNETLLYEDPTSQGAFDANLLMPREKENTPSDRRNYLDDVGTFFVQNVYEGTHMQGVEPGTVKTLRIVESMPKRHISQGEQWGGEGQQNPGVNWHSFEVKRTIGEVPVYEDGSAYFEVPQDKFVYFQLLDEDGRMIQSMRSGTLTQSGEKTGCIGCHEDRRMAPDVNTDRKTPMALEANFEVVPNPDYISDEETPGVPKTIGVNVPDKPQKRTLDFETGTDSLADYDDEVLYPDYYDLPSMNYLTEVQPVFTKNCISCHGYENPAADLTLVPDKGVYFNASYVDLWRNRGKSAYFNGALVGAIGGGGQEFTTAKQWGSYNSVLIKKLFEDPDHAARLTEAEKRRVAEWVDLNGTYYGDYASNYSNYPGGRSAMNWNEINSIPGGLQWSFSWGERRAAPIYFDNPEKSPILKRWAVGSNEYNTTLNLIKSGQARLIANPDVDWAGLTSMPGNPDIAITPYTPCPMDAWRIQKVKLRDAIEKANRQAIVNGEKRYDWDNEADGLKDWPDGWPGWP</sequence>
<dbReference type="InterPro" id="IPR040698">
    <property type="entry name" value="HZS_alpha_mid"/>
</dbReference>
<dbReference type="RefSeq" id="WP_249282978.1">
    <property type="nucleotide sequence ID" value="NZ_JACRST010000011.1"/>
</dbReference>
<feature type="signal peptide" evidence="1">
    <location>
        <begin position="1"/>
        <end position="25"/>
    </location>
</feature>
<organism evidence="3 4">
    <name type="scientific">Ligaoa zhengdingensis</name>
    <dbReference type="NCBI Taxonomy" id="2763658"/>
    <lineage>
        <taxon>Bacteria</taxon>
        <taxon>Bacillati</taxon>
        <taxon>Bacillota</taxon>
        <taxon>Clostridia</taxon>
        <taxon>Eubacteriales</taxon>
        <taxon>Oscillospiraceae</taxon>
        <taxon>Ligaoa</taxon>
    </lineage>
</organism>
<dbReference type="EMBL" id="JACRST010000011">
    <property type="protein sequence ID" value="MBC8546900.1"/>
    <property type="molecule type" value="Genomic_DNA"/>
</dbReference>
<evidence type="ECO:0000259" key="2">
    <source>
        <dbReference type="Pfam" id="PF18582"/>
    </source>
</evidence>
<dbReference type="Gene3D" id="2.120.10.30">
    <property type="entry name" value="TolB, C-terminal domain"/>
    <property type="match status" value="1"/>
</dbReference>
<dbReference type="SUPFAM" id="SSF82171">
    <property type="entry name" value="DPP6 N-terminal domain-like"/>
    <property type="match status" value="1"/>
</dbReference>
<evidence type="ECO:0000256" key="1">
    <source>
        <dbReference type="SAM" id="SignalP"/>
    </source>
</evidence>
<comment type="caution">
    <text evidence="3">The sequence shown here is derived from an EMBL/GenBank/DDBJ whole genome shotgun (WGS) entry which is preliminary data.</text>
</comment>
<name>A0A926E156_9FIRM</name>
<keyword evidence="1" id="KW-0732">Signal</keyword>
<protein>
    <recommendedName>
        <fullName evidence="2">Hydrazine synthase alpha subunit middle domain-containing protein</fullName>
    </recommendedName>
</protein>
<feature type="domain" description="Hydrazine synthase alpha subunit middle" evidence="2">
    <location>
        <begin position="1209"/>
        <end position="1307"/>
    </location>
</feature>
<evidence type="ECO:0000313" key="3">
    <source>
        <dbReference type="EMBL" id="MBC8546900.1"/>
    </source>
</evidence>
<dbReference type="Proteomes" id="UP000653127">
    <property type="component" value="Unassembled WGS sequence"/>
</dbReference>
<dbReference type="InterPro" id="IPR011042">
    <property type="entry name" value="6-blade_b-propeller_TolB-like"/>
</dbReference>
<evidence type="ECO:0000313" key="4">
    <source>
        <dbReference type="Proteomes" id="UP000653127"/>
    </source>
</evidence>
<gene>
    <name evidence="3" type="ORF">H8711_08135</name>
</gene>